<dbReference type="GO" id="GO:0008289">
    <property type="term" value="F:lipid binding"/>
    <property type="evidence" value="ECO:0007669"/>
    <property type="project" value="InterPro"/>
</dbReference>
<feature type="chain" id="PRO_5029632151" evidence="1">
    <location>
        <begin position="17"/>
        <end position="518"/>
    </location>
</feature>
<dbReference type="Gene3D" id="3.15.20.10">
    <property type="entry name" value="Bactericidal permeability-increasing protein, domain 2"/>
    <property type="match status" value="1"/>
</dbReference>
<proteinExistence type="predicted"/>
<dbReference type="GO" id="GO:0005615">
    <property type="term" value="C:extracellular space"/>
    <property type="evidence" value="ECO:0007669"/>
    <property type="project" value="TreeGrafter"/>
</dbReference>
<feature type="domain" description="Lipid-binding serum glycoprotein C-terminal" evidence="2">
    <location>
        <begin position="279"/>
        <end position="489"/>
    </location>
</feature>
<dbReference type="PANTHER" id="PTHR10504">
    <property type="entry name" value="BACTERICIDAL PERMEABILITY-INCREASING BPI PROTEIN-RELATED"/>
    <property type="match status" value="1"/>
</dbReference>
<dbReference type="InterPro" id="IPR017943">
    <property type="entry name" value="Bactericidal_perm-incr_a/b_dom"/>
</dbReference>
<feature type="signal peptide" evidence="1">
    <location>
        <begin position="1"/>
        <end position="16"/>
    </location>
</feature>
<name>A0A7I4Z4C4_HAECO</name>
<reference evidence="4" key="1">
    <citation type="submission" date="2020-12" db="UniProtKB">
        <authorList>
            <consortium name="WormBaseParasite"/>
        </authorList>
    </citation>
    <scope>IDENTIFICATION</scope>
    <source>
        <strain evidence="4">MHco3</strain>
    </source>
</reference>
<sequence>MRIRLFLASLTGFIEAQNLANGLLADTGLNAGFISRINQKGFDLMADYLGERVKRFLGAGELIFNISAPVPPEMRITLLSVRVTDFDSQAFASKMIVIPEKGIAWQGSNLNVTVLASFHLDTPTGELTGSSPLSFDRTNVELLLWTGVNADGHLKTDLVLCKVAANNVDLTLDAADKPITTYMPVIINFIKERIEQAICPSFHAELVPVVSNRLMNTPMSAALFEHFFVNYGLLGPVEYTDAKVTMRHRGNAFGILRQGRTRLNDFRLPFRANPLVEGPPSDKMIDFVLSNYTISSLLFWMDQYRKFDYEISRAAQNNSAIAGYLKTDCGADDICAGTLFPALAQRFPEGEVIIKSHTVSYPRIILNEGDASIYIDSRVDAFVQQGERTRRFLTSAMDAEAKLEKVSFRNYVLNAEMRVEHFKIREVASLVEGIDESSLEFLVNALTELILNEDLAKKLKGGIHLPIIFDYEQTSAEVVFEKDRIRISADYCYGDMCHTATVLESKDNVIDYYDVVQG</sequence>
<accession>A0A7I4Z4C4</accession>
<protein>
    <submittedName>
        <fullName evidence="4">BPI2 domain-containing protein</fullName>
    </submittedName>
</protein>
<dbReference type="SUPFAM" id="SSF55394">
    <property type="entry name" value="Bactericidal permeability-increasing protein, BPI"/>
    <property type="match status" value="2"/>
</dbReference>
<evidence type="ECO:0000256" key="1">
    <source>
        <dbReference type="SAM" id="SignalP"/>
    </source>
</evidence>
<organism evidence="3 4">
    <name type="scientific">Haemonchus contortus</name>
    <name type="common">Barber pole worm</name>
    <dbReference type="NCBI Taxonomy" id="6289"/>
    <lineage>
        <taxon>Eukaryota</taxon>
        <taxon>Metazoa</taxon>
        <taxon>Ecdysozoa</taxon>
        <taxon>Nematoda</taxon>
        <taxon>Chromadorea</taxon>
        <taxon>Rhabditida</taxon>
        <taxon>Rhabditina</taxon>
        <taxon>Rhabditomorpha</taxon>
        <taxon>Strongyloidea</taxon>
        <taxon>Trichostrongylidae</taxon>
        <taxon>Haemonchus</taxon>
    </lineage>
</organism>
<keyword evidence="1" id="KW-0732">Signal</keyword>
<evidence type="ECO:0000313" key="3">
    <source>
        <dbReference type="Proteomes" id="UP000025227"/>
    </source>
</evidence>
<dbReference type="Pfam" id="PF02886">
    <property type="entry name" value="LBP_BPI_CETP_C"/>
    <property type="match status" value="1"/>
</dbReference>
<dbReference type="WBParaSite" id="HCON_00170460-00001">
    <property type="protein sequence ID" value="HCON_00170460-00001"/>
    <property type="gene ID" value="HCON_00170460"/>
</dbReference>
<evidence type="ECO:0000313" key="4">
    <source>
        <dbReference type="WBParaSite" id="HCON_00170460-00001"/>
    </source>
</evidence>
<dbReference type="InterPro" id="IPR032942">
    <property type="entry name" value="BPI/LBP/Plunc"/>
</dbReference>
<dbReference type="SMART" id="SM00329">
    <property type="entry name" value="BPI2"/>
    <property type="match status" value="1"/>
</dbReference>
<dbReference type="Proteomes" id="UP000025227">
    <property type="component" value="Unplaced"/>
</dbReference>
<dbReference type="PANTHER" id="PTHR10504:SF133">
    <property type="entry name" value="LIPID-BINDING SERUM GLYCOPROTEIN C-TERMINAL DOMAIN-CONTAINING PROTEIN"/>
    <property type="match status" value="1"/>
</dbReference>
<dbReference type="InterPro" id="IPR001124">
    <property type="entry name" value="Lipid-bd_serum_glycop_C"/>
</dbReference>
<keyword evidence="3" id="KW-1185">Reference proteome</keyword>
<dbReference type="AlphaFoldDB" id="A0A7I4Z4C4"/>
<dbReference type="Gene3D" id="3.15.10.10">
    <property type="entry name" value="Bactericidal permeability-increasing protein, domain 1"/>
    <property type="match status" value="1"/>
</dbReference>
<dbReference type="OMA" id="RIMNTPL"/>
<dbReference type="OrthoDB" id="10255543at2759"/>
<evidence type="ECO:0000259" key="2">
    <source>
        <dbReference type="SMART" id="SM00329"/>
    </source>
</evidence>